<evidence type="ECO:0000256" key="11">
    <source>
        <dbReference type="ARBA" id="ARBA00074067"/>
    </source>
</evidence>
<dbReference type="PANTHER" id="PTHR23101:SF25">
    <property type="entry name" value="GTPASE-ACTIVATING PROTEIN AND VPS9 DOMAIN-CONTAINING PROTEIN 1"/>
    <property type="match status" value="1"/>
</dbReference>
<evidence type="ECO:0000256" key="4">
    <source>
        <dbReference type="ARBA" id="ARBA00022468"/>
    </source>
</evidence>
<feature type="compositionally biased region" description="Pro residues" evidence="12">
    <location>
        <begin position="905"/>
        <end position="925"/>
    </location>
</feature>
<dbReference type="GO" id="GO:0005829">
    <property type="term" value="C:cytosol"/>
    <property type="evidence" value="ECO:0007669"/>
    <property type="project" value="TreeGrafter"/>
</dbReference>
<feature type="compositionally biased region" description="Polar residues" evidence="12">
    <location>
        <begin position="731"/>
        <end position="741"/>
    </location>
</feature>
<comment type="similarity">
    <text evidence="3">Belongs to the GAPVD1 family.</text>
</comment>
<evidence type="ECO:0000256" key="7">
    <source>
        <dbReference type="ARBA" id="ARBA00023136"/>
    </source>
</evidence>
<reference evidence="16" key="1">
    <citation type="submission" date="2024-02" db="UniProtKB">
        <authorList>
            <consortium name="WormBaseParasite"/>
        </authorList>
    </citation>
    <scope>IDENTIFICATION</scope>
</reference>
<dbReference type="InterPro" id="IPR008936">
    <property type="entry name" value="Rho_GTPase_activation_prot"/>
</dbReference>
<evidence type="ECO:0000256" key="9">
    <source>
        <dbReference type="ARBA" id="ARBA00057996"/>
    </source>
</evidence>
<dbReference type="PROSITE" id="PS51205">
    <property type="entry name" value="VPS9"/>
    <property type="match status" value="1"/>
</dbReference>
<dbReference type="InterPro" id="IPR045046">
    <property type="entry name" value="Vps9-like"/>
</dbReference>
<dbReference type="FunFam" id="1.20.1050.80:FF:000001">
    <property type="entry name" value="GTPase-activating protein and VPS9 domain-containing protein 1 isoform X1"/>
    <property type="match status" value="1"/>
</dbReference>
<feature type="region of interest" description="Disordered" evidence="12">
    <location>
        <begin position="708"/>
        <end position="966"/>
    </location>
</feature>
<evidence type="ECO:0000256" key="10">
    <source>
        <dbReference type="ARBA" id="ARBA00065347"/>
    </source>
</evidence>
<dbReference type="SUPFAM" id="SSF109993">
    <property type="entry name" value="VPS9 domain"/>
    <property type="match status" value="1"/>
</dbReference>
<accession>A0AAF3EGL8</accession>
<dbReference type="SUPFAM" id="SSF48350">
    <property type="entry name" value="GTPase activation domain, GAP"/>
    <property type="match status" value="1"/>
</dbReference>
<evidence type="ECO:0000313" key="15">
    <source>
        <dbReference type="Proteomes" id="UP000887575"/>
    </source>
</evidence>
<comment type="subcellular location">
    <subcellularLocation>
        <location evidence="1">Cytoplasmic vesicle</location>
        <location evidence="1">Clathrin-coated vesicle</location>
    </subcellularLocation>
    <subcellularLocation>
        <location evidence="2">Membrane</location>
        <topology evidence="2">Peripheral membrane protein</topology>
    </subcellularLocation>
</comment>
<dbReference type="GO" id="GO:0005085">
    <property type="term" value="F:guanyl-nucleotide exchange factor activity"/>
    <property type="evidence" value="ECO:0007669"/>
    <property type="project" value="UniProtKB-KW"/>
</dbReference>
<dbReference type="InterPro" id="IPR001936">
    <property type="entry name" value="RasGAP_dom"/>
</dbReference>
<evidence type="ECO:0000259" key="14">
    <source>
        <dbReference type="PROSITE" id="PS51205"/>
    </source>
</evidence>
<comment type="function">
    <text evidence="9">Acts both as a GTPase-activating protein (GAP) and a guanine nucleotide exchange factor (GEF), and participates in endocytosis. Acts by regulating the activation of rab-5 by exchanging bound GDP for free GTP at clathrin coated pits.</text>
</comment>
<feature type="domain" description="VPS9" evidence="14">
    <location>
        <begin position="1318"/>
        <end position="1455"/>
    </location>
</feature>
<dbReference type="SMART" id="SM00167">
    <property type="entry name" value="VPS9"/>
    <property type="match status" value="1"/>
</dbReference>
<organism evidence="15 16">
    <name type="scientific">Mesorhabditis belari</name>
    <dbReference type="NCBI Taxonomy" id="2138241"/>
    <lineage>
        <taxon>Eukaryota</taxon>
        <taxon>Metazoa</taxon>
        <taxon>Ecdysozoa</taxon>
        <taxon>Nematoda</taxon>
        <taxon>Chromadorea</taxon>
        <taxon>Rhabditida</taxon>
        <taxon>Rhabditina</taxon>
        <taxon>Rhabditomorpha</taxon>
        <taxon>Rhabditoidea</taxon>
        <taxon>Rhabditidae</taxon>
        <taxon>Mesorhabditinae</taxon>
        <taxon>Mesorhabditis</taxon>
    </lineage>
</organism>
<keyword evidence="6" id="KW-0344">Guanine-nucleotide releasing factor</keyword>
<evidence type="ECO:0000256" key="5">
    <source>
        <dbReference type="ARBA" id="ARBA00022583"/>
    </source>
</evidence>
<dbReference type="PROSITE" id="PS50018">
    <property type="entry name" value="RAS_GTPASE_ACTIV_2"/>
    <property type="match status" value="1"/>
</dbReference>
<proteinExistence type="inferred from homology"/>
<dbReference type="Pfam" id="PF00616">
    <property type="entry name" value="RasGAP"/>
    <property type="match status" value="1"/>
</dbReference>
<dbReference type="InterPro" id="IPR003123">
    <property type="entry name" value="VPS9"/>
</dbReference>
<feature type="region of interest" description="Disordered" evidence="12">
    <location>
        <begin position="624"/>
        <end position="668"/>
    </location>
</feature>
<keyword evidence="8" id="KW-0968">Cytoplasmic vesicle</keyword>
<dbReference type="WBParaSite" id="MBELARI_LOCUS13136.1">
    <property type="protein sequence ID" value="MBELARI_LOCUS13136.1"/>
    <property type="gene ID" value="MBELARI_LOCUS13136"/>
</dbReference>
<feature type="compositionally biased region" description="Low complexity" evidence="12">
    <location>
        <begin position="868"/>
        <end position="877"/>
    </location>
</feature>
<keyword evidence="7" id="KW-0472">Membrane</keyword>
<evidence type="ECO:0000256" key="6">
    <source>
        <dbReference type="ARBA" id="ARBA00022658"/>
    </source>
</evidence>
<keyword evidence="4" id="KW-0343">GTPase activation</keyword>
<dbReference type="Gene3D" id="1.20.1050.80">
    <property type="entry name" value="VPS9 domain"/>
    <property type="match status" value="1"/>
</dbReference>
<feature type="compositionally biased region" description="Polar residues" evidence="12">
    <location>
        <begin position="933"/>
        <end position="946"/>
    </location>
</feature>
<feature type="region of interest" description="Disordered" evidence="12">
    <location>
        <begin position="576"/>
        <end position="608"/>
    </location>
</feature>
<evidence type="ECO:0000256" key="3">
    <source>
        <dbReference type="ARBA" id="ARBA00008489"/>
    </source>
</evidence>
<feature type="compositionally biased region" description="Polar residues" evidence="12">
    <location>
        <begin position="822"/>
        <end position="832"/>
    </location>
</feature>
<dbReference type="PANTHER" id="PTHR23101">
    <property type="entry name" value="RAB GDP/GTP EXCHANGE FACTOR"/>
    <property type="match status" value="1"/>
</dbReference>
<feature type="compositionally biased region" description="Basic and acidic residues" evidence="12">
    <location>
        <begin position="807"/>
        <end position="821"/>
    </location>
</feature>
<protein>
    <recommendedName>
        <fullName evidence="11">Receptor-mediated endocytosis protein 6</fullName>
    </recommendedName>
</protein>
<feature type="domain" description="Ras-GAP" evidence="13">
    <location>
        <begin position="155"/>
        <end position="363"/>
    </location>
</feature>
<feature type="region of interest" description="Disordered" evidence="12">
    <location>
        <begin position="1003"/>
        <end position="1037"/>
    </location>
</feature>
<name>A0AAF3EGL8_9BILA</name>
<sequence length="1455" mass="162037">MEAPVSASGSDVVWTLCEKLRSERLLLSSEMETVVQLHTQIADRMIELGINEWSSQQHQVTFNRLLNSHELVKPETTCKLIGRVNAPRWTEAYKRLEYHCSNFESLLSLFFKSPRAAAEFLNACEALTQDENVTTEEVIRSIFSLIYGHCLFPSDERLILDVLKYLIDMQVVRHVNPRLSIRKGTSSFCRLYKLFTENLFPAKIFLTSALHDPVMLVLCQEDIFLDLDPAKSPLRFPTAERARRFGTDPQNPQYQKKVAQHRKIIVEKIVLLAHAFVKGISDSLVCFPASLTWLVQQMYNSLVDSGATKEHAILICTDLVVTNLLCPAITNPESLGIISDTPVGHITRFNLMQMGQLVQMLALQKHEQPPPHMQFLSLQFKDSPICDIVASLLNRRLPELDTMFPPVVAESNRGDELFKRTHFLGSLYEVNSLLFAVRSSAVEKIVDANLRKDLKEYVRRMPVSFSTPIDHTSHQNASTEPRTKIQQFTEKVQSARSLLAMQQPTSPTAETGPQTVELPPEYFDIVVFRLFNDDERLGLQPEDKFMDSMRHKNSRTHKLSTGDREKKTRFLDNASTVGSAISEGTDAPASDMEDNDGDVGSLSSSMDQPHEDRFRLLLLDEDGTSTLPDNMSDVGAMSGRGSPSLSGRGSPLSQVGQRDQQGVVEENDETEAEVAAASTAAGDMGDPARHALPPLPVTVRKQNAEGLEEKFGKFSLPSSQSGRRYRDDQRSLLSDSWSTDVVASDNEGPGPSLPLPPGDNLAPGGPRVGRHAIGRSGSIGGQNQGAGNEDRSDTWSLDAVASDSEADGARERDREVDREVQHNQQLEANNPANKPIIVNANPSENLICLDPSPAPRETSNDGERMRRQSSGSSFLSRSDLDSDAGLLREIDDVQPASKAASTAPPALPPRPSMGTPTPPEIPPRPNVEDRRSSSVAQLGSPSQSETSDSRPGPSGISTFSSANLRGKKTALFQGLRNVGDKIGDRMRKGMNSTTLRQIPHSSTISDILGSFPGEWSGENPQRRGSEPKIPVSGSQPTNLHKIAQQSADDILNKYKTRKPSVVLVDSSGEPPEIEAPAPPPNAPLYYDPENLSQCRAFIDAKRKLRHVLSNIGTLPSPVLFSRREGLVAAEPLSERLQLLRLLRVLLAEAINTREQVLSAHIREVIRVLAFFDDKGIRKLLRILRDEHRKRTSYVLYLQQSRLTLLRLLTHIGRLDQRVNKERTLIRECVVEFLVRFYLDNHDHTQKRLLSEFSQLQLQDERTDLLHKTLKAMSLRLAENLMWRDGSQDMLDFANKTVERVIMAQIHNIAFYPNVEADIYRDDVLHRSLTRLARTITPDHPMLHIPKELQGEAPWPSAQADIEILNAYKSPRDKLQCVVRACSTISNLIALAPGAGPAAADDLTPVLVYVLIQANPPALLSNVQYVQSFCLSDMEGSDLYWWTQFTAAIEFIKTLL</sequence>
<dbReference type="InterPro" id="IPR037191">
    <property type="entry name" value="VPS9_dom_sf"/>
</dbReference>
<feature type="compositionally biased region" description="Low complexity" evidence="12">
    <location>
        <begin position="895"/>
        <end position="904"/>
    </location>
</feature>
<evidence type="ECO:0000256" key="2">
    <source>
        <dbReference type="ARBA" id="ARBA00004170"/>
    </source>
</evidence>
<keyword evidence="5" id="KW-0254">Endocytosis</keyword>
<dbReference type="GO" id="GO:0030139">
    <property type="term" value="C:endocytic vesicle"/>
    <property type="evidence" value="ECO:0007669"/>
    <property type="project" value="TreeGrafter"/>
</dbReference>
<evidence type="ECO:0000259" key="13">
    <source>
        <dbReference type="PROSITE" id="PS50018"/>
    </source>
</evidence>
<dbReference type="GO" id="GO:0006897">
    <property type="term" value="P:endocytosis"/>
    <property type="evidence" value="ECO:0007669"/>
    <property type="project" value="UniProtKB-KW"/>
</dbReference>
<dbReference type="Pfam" id="PF02204">
    <property type="entry name" value="VPS9"/>
    <property type="match status" value="1"/>
</dbReference>
<comment type="subunit">
    <text evidence="10">Interacts with GDP-bound rab-5. Interacts with alpha-adaptin.</text>
</comment>
<keyword evidence="15" id="KW-1185">Reference proteome</keyword>
<dbReference type="GO" id="GO:0031267">
    <property type="term" value="F:small GTPase binding"/>
    <property type="evidence" value="ECO:0007669"/>
    <property type="project" value="TreeGrafter"/>
</dbReference>
<feature type="compositionally biased region" description="Low complexity" evidence="12">
    <location>
        <begin position="639"/>
        <end position="653"/>
    </location>
</feature>
<dbReference type="Gene3D" id="1.10.506.10">
    <property type="entry name" value="GTPase Activation - p120gap, domain 1"/>
    <property type="match status" value="1"/>
</dbReference>
<dbReference type="GO" id="GO:0051049">
    <property type="term" value="P:regulation of transport"/>
    <property type="evidence" value="ECO:0007669"/>
    <property type="project" value="UniProtKB-ARBA"/>
</dbReference>
<evidence type="ECO:0000256" key="1">
    <source>
        <dbReference type="ARBA" id="ARBA00004132"/>
    </source>
</evidence>
<dbReference type="GO" id="GO:0005096">
    <property type="term" value="F:GTPase activator activity"/>
    <property type="evidence" value="ECO:0007669"/>
    <property type="project" value="UniProtKB-KW"/>
</dbReference>
<dbReference type="GO" id="GO:0030136">
    <property type="term" value="C:clathrin-coated vesicle"/>
    <property type="evidence" value="ECO:0007669"/>
    <property type="project" value="UniProtKB-SubCell"/>
</dbReference>
<evidence type="ECO:0000256" key="12">
    <source>
        <dbReference type="SAM" id="MobiDB-lite"/>
    </source>
</evidence>
<dbReference type="GO" id="GO:0016020">
    <property type="term" value="C:membrane"/>
    <property type="evidence" value="ECO:0007669"/>
    <property type="project" value="UniProtKB-SubCell"/>
</dbReference>
<evidence type="ECO:0000313" key="16">
    <source>
        <dbReference type="WBParaSite" id="MBELARI_LOCUS13136.1"/>
    </source>
</evidence>
<evidence type="ECO:0000256" key="8">
    <source>
        <dbReference type="ARBA" id="ARBA00023329"/>
    </source>
</evidence>
<dbReference type="Proteomes" id="UP000887575">
    <property type="component" value="Unassembled WGS sequence"/>
</dbReference>